<organism evidence="3 4">
    <name type="scientific">Nonomuraea dietziae</name>
    <dbReference type="NCBI Taxonomy" id="65515"/>
    <lineage>
        <taxon>Bacteria</taxon>
        <taxon>Bacillati</taxon>
        <taxon>Actinomycetota</taxon>
        <taxon>Actinomycetes</taxon>
        <taxon>Streptosporangiales</taxon>
        <taxon>Streptosporangiaceae</taxon>
        <taxon>Nonomuraea</taxon>
    </lineage>
</organism>
<evidence type="ECO:0000313" key="4">
    <source>
        <dbReference type="Proteomes" id="UP000579945"/>
    </source>
</evidence>
<proteinExistence type="predicted"/>
<dbReference type="RefSeq" id="WP_183645243.1">
    <property type="nucleotide sequence ID" value="NZ_JACIBV010000001.1"/>
</dbReference>
<accession>A0A7W5UVY2</accession>
<dbReference type="CDD" id="cd00161">
    <property type="entry name" value="beta-trefoil_Ricin-like"/>
    <property type="match status" value="1"/>
</dbReference>
<dbReference type="EMBL" id="JACIBV010000001">
    <property type="protein sequence ID" value="MBB3725671.1"/>
    <property type="molecule type" value="Genomic_DNA"/>
</dbReference>
<feature type="signal peptide" evidence="1">
    <location>
        <begin position="1"/>
        <end position="20"/>
    </location>
</feature>
<feature type="chain" id="PRO_5030702259" description="Ricin B lectin domain-containing protein" evidence="1">
    <location>
        <begin position="21"/>
        <end position="174"/>
    </location>
</feature>
<dbReference type="Proteomes" id="UP000579945">
    <property type="component" value="Unassembled WGS sequence"/>
</dbReference>
<dbReference type="SUPFAM" id="SSF50370">
    <property type="entry name" value="Ricin B-like lectins"/>
    <property type="match status" value="1"/>
</dbReference>
<reference evidence="3 4" key="1">
    <citation type="submission" date="2020-08" db="EMBL/GenBank/DDBJ databases">
        <title>Sequencing the genomes of 1000 actinobacteria strains.</title>
        <authorList>
            <person name="Klenk H.-P."/>
        </authorList>
    </citation>
    <scope>NUCLEOTIDE SEQUENCE [LARGE SCALE GENOMIC DNA]</scope>
    <source>
        <strain evidence="3 4">DSM 44320</strain>
    </source>
</reference>
<evidence type="ECO:0000313" key="3">
    <source>
        <dbReference type="EMBL" id="MBB3725671.1"/>
    </source>
</evidence>
<keyword evidence="1" id="KW-0732">Signal</keyword>
<comment type="caution">
    <text evidence="3">The sequence shown here is derived from an EMBL/GenBank/DDBJ whole genome shotgun (WGS) entry which is preliminary data.</text>
</comment>
<dbReference type="SMART" id="SM00458">
    <property type="entry name" value="RICIN"/>
    <property type="match status" value="1"/>
</dbReference>
<dbReference type="Gene3D" id="2.80.10.50">
    <property type="match status" value="2"/>
</dbReference>
<name>A0A7W5UVY2_9ACTN</name>
<dbReference type="InterPro" id="IPR000772">
    <property type="entry name" value="Ricin_B_lectin"/>
</dbReference>
<dbReference type="Pfam" id="PF00652">
    <property type="entry name" value="Ricin_B_lectin"/>
    <property type="match status" value="1"/>
</dbReference>
<protein>
    <recommendedName>
        <fullName evidence="2">Ricin B lectin domain-containing protein</fullName>
    </recommendedName>
</protein>
<dbReference type="PROSITE" id="PS50231">
    <property type="entry name" value="RICIN_B_LECTIN"/>
    <property type="match status" value="1"/>
</dbReference>
<sequence>MTLLTGITLAGGLLVAPAEASGGAGGAGGTIVELQNAATGMCLAIGRGEARKGKTAIQWPCIHSPAQRWMMTSEGYLVNVATGMCLAIGGGQERRGKAAIQWTCNGGWAQRWKNKQIWRGSTDSQISGLPRHFMNGATGMCLAIGNGQARKGKAAIQWPCKKSLSQAWHITVVG</sequence>
<dbReference type="InterPro" id="IPR035992">
    <property type="entry name" value="Ricin_B-like_lectins"/>
</dbReference>
<feature type="domain" description="Ricin B lectin" evidence="2">
    <location>
        <begin position="28"/>
        <end position="171"/>
    </location>
</feature>
<evidence type="ECO:0000259" key="2">
    <source>
        <dbReference type="SMART" id="SM00458"/>
    </source>
</evidence>
<evidence type="ECO:0000256" key="1">
    <source>
        <dbReference type="SAM" id="SignalP"/>
    </source>
</evidence>
<dbReference type="AlphaFoldDB" id="A0A7W5UVY2"/>
<gene>
    <name evidence="3" type="ORF">FHR33_001531</name>
</gene>
<dbReference type="GeneID" id="95388080"/>
<keyword evidence="4" id="KW-1185">Reference proteome</keyword>